<feature type="domain" description="C2H2-type" evidence="10">
    <location>
        <begin position="606"/>
        <end position="638"/>
    </location>
</feature>
<feature type="compositionally biased region" description="Low complexity" evidence="8">
    <location>
        <begin position="213"/>
        <end position="231"/>
    </location>
</feature>
<name>A0ABD3V9V6_SINWO</name>
<organism evidence="11 12">
    <name type="scientific">Sinanodonta woodiana</name>
    <name type="common">Chinese pond mussel</name>
    <name type="synonym">Anodonta woodiana</name>
    <dbReference type="NCBI Taxonomy" id="1069815"/>
    <lineage>
        <taxon>Eukaryota</taxon>
        <taxon>Metazoa</taxon>
        <taxon>Spiralia</taxon>
        <taxon>Lophotrochozoa</taxon>
        <taxon>Mollusca</taxon>
        <taxon>Bivalvia</taxon>
        <taxon>Autobranchia</taxon>
        <taxon>Heteroconchia</taxon>
        <taxon>Palaeoheterodonta</taxon>
        <taxon>Unionida</taxon>
        <taxon>Unionoidea</taxon>
        <taxon>Unionidae</taxon>
        <taxon>Unioninae</taxon>
        <taxon>Sinanodonta</taxon>
    </lineage>
</organism>
<dbReference type="GO" id="GO:0043565">
    <property type="term" value="F:sequence-specific DNA binding"/>
    <property type="evidence" value="ECO:0007669"/>
    <property type="project" value="UniProtKB-ARBA"/>
</dbReference>
<dbReference type="AlphaFoldDB" id="A0ABD3V9V6"/>
<dbReference type="GO" id="GO:0005634">
    <property type="term" value="C:nucleus"/>
    <property type="evidence" value="ECO:0007669"/>
    <property type="project" value="UniProtKB-SubCell"/>
</dbReference>
<dbReference type="SMART" id="SM00355">
    <property type="entry name" value="ZnF_C2H2"/>
    <property type="match status" value="10"/>
</dbReference>
<keyword evidence="2" id="KW-0479">Metal-binding</keyword>
<feature type="domain" description="C2H2-type" evidence="10">
    <location>
        <begin position="458"/>
        <end position="485"/>
    </location>
</feature>
<feature type="domain" description="BTB" evidence="9">
    <location>
        <begin position="34"/>
        <end position="100"/>
    </location>
</feature>
<dbReference type="Pfam" id="PF13894">
    <property type="entry name" value="zf-C2H2_4"/>
    <property type="match status" value="1"/>
</dbReference>
<evidence type="ECO:0000256" key="6">
    <source>
        <dbReference type="ARBA" id="ARBA00023242"/>
    </source>
</evidence>
<dbReference type="FunFam" id="3.30.160.60:FF:000446">
    <property type="entry name" value="Zinc finger protein"/>
    <property type="match status" value="1"/>
</dbReference>
<feature type="compositionally biased region" description="Acidic residues" evidence="8">
    <location>
        <begin position="326"/>
        <end position="338"/>
    </location>
</feature>
<dbReference type="InterPro" id="IPR011333">
    <property type="entry name" value="SKP1/BTB/POZ_sf"/>
</dbReference>
<evidence type="ECO:0000313" key="12">
    <source>
        <dbReference type="Proteomes" id="UP001634394"/>
    </source>
</evidence>
<dbReference type="FunFam" id="3.30.160.60:FF:000340">
    <property type="entry name" value="zinc finger protein 473 isoform X1"/>
    <property type="match status" value="1"/>
</dbReference>
<evidence type="ECO:0000313" key="11">
    <source>
        <dbReference type="EMBL" id="KAL3858364.1"/>
    </source>
</evidence>
<keyword evidence="3" id="KW-0677">Repeat</keyword>
<dbReference type="Pfam" id="PF00651">
    <property type="entry name" value="BTB"/>
    <property type="match status" value="1"/>
</dbReference>
<reference evidence="11 12" key="1">
    <citation type="submission" date="2024-11" db="EMBL/GenBank/DDBJ databases">
        <title>Chromosome-level genome assembly of the freshwater bivalve Anodonta woodiana.</title>
        <authorList>
            <person name="Chen X."/>
        </authorList>
    </citation>
    <scope>NUCLEOTIDE SEQUENCE [LARGE SCALE GENOMIC DNA]</scope>
    <source>
        <strain evidence="11">MN2024</strain>
        <tissue evidence="11">Gills</tissue>
    </source>
</reference>
<dbReference type="FunFam" id="3.30.160.60:FF:001732">
    <property type="entry name" value="Zgc:162936"/>
    <property type="match status" value="1"/>
</dbReference>
<keyword evidence="4 7" id="KW-0863">Zinc-finger</keyword>
<feature type="region of interest" description="Disordered" evidence="8">
    <location>
        <begin position="306"/>
        <end position="347"/>
    </location>
</feature>
<dbReference type="Gene3D" id="3.30.710.10">
    <property type="entry name" value="Potassium Channel Kv1.1, Chain A"/>
    <property type="match status" value="1"/>
</dbReference>
<dbReference type="InterPro" id="IPR000210">
    <property type="entry name" value="BTB/POZ_dom"/>
</dbReference>
<dbReference type="PANTHER" id="PTHR24394:SF29">
    <property type="entry name" value="MYONEURIN"/>
    <property type="match status" value="1"/>
</dbReference>
<comment type="caution">
    <text evidence="11">The sequence shown here is derived from an EMBL/GenBank/DDBJ whole genome shotgun (WGS) entry which is preliminary data.</text>
</comment>
<dbReference type="Pfam" id="PF00096">
    <property type="entry name" value="zf-C2H2"/>
    <property type="match status" value="2"/>
</dbReference>
<evidence type="ECO:0000256" key="5">
    <source>
        <dbReference type="ARBA" id="ARBA00022833"/>
    </source>
</evidence>
<evidence type="ECO:0000256" key="4">
    <source>
        <dbReference type="ARBA" id="ARBA00022771"/>
    </source>
</evidence>
<dbReference type="GO" id="GO:0008270">
    <property type="term" value="F:zinc ion binding"/>
    <property type="evidence" value="ECO:0007669"/>
    <property type="project" value="UniProtKB-KW"/>
</dbReference>
<dbReference type="PANTHER" id="PTHR24394">
    <property type="entry name" value="ZINC FINGER PROTEIN"/>
    <property type="match status" value="1"/>
</dbReference>
<evidence type="ECO:0000259" key="10">
    <source>
        <dbReference type="PROSITE" id="PS50157"/>
    </source>
</evidence>
<evidence type="ECO:0000256" key="3">
    <source>
        <dbReference type="ARBA" id="ARBA00022737"/>
    </source>
</evidence>
<feature type="compositionally biased region" description="Basic and acidic residues" evidence="8">
    <location>
        <begin position="274"/>
        <end position="284"/>
    </location>
</feature>
<feature type="domain" description="C2H2-type" evidence="10">
    <location>
        <begin position="427"/>
        <end position="457"/>
    </location>
</feature>
<evidence type="ECO:0000256" key="2">
    <source>
        <dbReference type="ARBA" id="ARBA00022723"/>
    </source>
</evidence>
<evidence type="ECO:0000256" key="8">
    <source>
        <dbReference type="SAM" id="MobiDB-lite"/>
    </source>
</evidence>
<evidence type="ECO:0000256" key="7">
    <source>
        <dbReference type="PROSITE-ProRule" id="PRU00042"/>
    </source>
</evidence>
<dbReference type="SUPFAM" id="SSF54695">
    <property type="entry name" value="POZ domain"/>
    <property type="match status" value="1"/>
</dbReference>
<dbReference type="PROSITE" id="PS50097">
    <property type="entry name" value="BTB"/>
    <property type="match status" value="1"/>
</dbReference>
<dbReference type="EMBL" id="JBJQND010000013">
    <property type="protein sequence ID" value="KAL3858364.1"/>
    <property type="molecule type" value="Genomic_DNA"/>
</dbReference>
<evidence type="ECO:0000256" key="1">
    <source>
        <dbReference type="ARBA" id="ARBA00004123"/>
    </source>
</evidence>
<feature type="region of interest" description="Disordered" evidence="8">
    <location>
        <begin position="207"/>
        <end position="284"/>
    </location>
</feature>
<feature type="domain" description="C2H2-type" evidence="10">
    <location>
        <begin position="579"/>
        <end position="606"/>
    </location>
</feature>
<dbReference type="GO" id="GO:0045893">
    <property type="term" value="P:positive regulation of DNA-templated transcription"/>
    <property type="evidence" value="ECO:0007669"/>
    <property type="project" value="UniProtKB-ARBA"/>
</dbReference>
<dbReference type="Gene3D" id="3.30.160.60">
    <property type="entry name" value="Classic Zinc Finger"/>
    <property type="match status" value="5"/>
</dbReference>
<accession>A0ABD3V9V6</accession>
<dbReference type="PROSITE" id="PS00028">
    <property type="entry name" value="ZINC_FINGER_C2H2_1"/>
    <property type="match status" value="6"/>
</dbReference>
<dbReference type="GO" id="GO:0005694">
    <property type="term" value="C:chromosome"/>
    <property type="evidence" value="ECO:0007669"/>
    <property type="project" value="UniProtKB-ARBA"/>
</dbReference>
<comment type="subcellular location">
    <subcellularLocation>
        <location evidence="1">Nucleus</location>
    </subcellularLocation>
</comment>
<dbReference type="InterPro" id="IPR036236">
    <property type="entry name" value="Znf_C2H2_sf"/>
</dbReference>
<sequence>MMAETDPDLKLCVSDYHQGILQKLHSLQKQGCVCDVRLTAENGSVVAHKVILIASSTVLQKRLSQTASGAFENIHFDGIPHLVLKNVVDYIYTGNLSVPKNSIQTFLNFCEDLGLHEAALLCREFISSDKSHNINNFSRVEIPMKNSHRKYSESKDAEEANDLPKMEYFGLKQNRRVNRKPCKRPQIEDTLNLENIKPLTAKIPKILLPRKASSNNSRTLRSSSLKSTRQTLKPKTKTKNSKSKPSTKERATEIKTLNGKSSEVKKGRSVGKIGKNENGAETKDISELHTNLLPSAGDSEITKVKHLTEKDDEDDKTVKKEINSVSDDENETEQDQEDNTDHGVQNSIGTIKNKHAKVCETCGVDFRNKKSLLKHVKLEHEGSPKNKRASVWPCVVCGRPLTSAVRQACHHFSKHGIPYDDKKFKIHRCTYEGCNYVTASKHYLQIHQRGRHGNERPHVCEFCGKGFKLPSALMTHLNIHTKEQVFRCDDCGQSFNQKGGLDVHIKKHHEGEASWTELCHLCSVKFLQKADLSWHMYKVHDVPLPERYKVYSCDLCNYQTIRRNKLERHMDAHDDKRLYTCEVCNKKFVTKSYLNRHVKYHGEKKFKCSFEDCSYACVDQVGLNKHIRLMHTHKDYKPYVCSLCLYKTGLRGNLDKHIRSVHNLDVVTKHTVHLKMKFKDRKSGDIINKEGELVYSLLDKKTNECQVNPKFQEMLALQNIHHSMDPLESPEDSQQIRAENHTATKSEMVSVLPTEGNFMHNFCYPGQSFPVTATSMSMNMSHSDLGLQNNSQAPQSDLYQMDPLAFSNSKFPEYY</sequence>
<keyword evidence="12" id="KW-1185">Reference proteome</keyword>
<feature type="domain" description="C2H2-type" evidence="10">
    <location>
        <begin position="357"/>
        <end position="385"/>
    </location>
</feature>
<proteinExistence type="predicted"/>
<dbReference type="Proteomes" id="UP001634394">
    <property type="component" value="Unassembled WGS sequence"/>
</dbReference>
<feature type="domain" description="C2H2-type" evidence="10">
    <location>
        <begin position="551"/>
        <end position="578"/>
    </location>
</feature>
<evidence type="ECO:0000259" key="9">
    <source>
        <dbReference type="PROSITE" id="PS50097"/>
    </source>
</evidence>
<feature type="compositionally biased region" description="Basic residues" evidence="8">
    <location>
        <begin position="232"/>
        <end position="242"/>
    </location>
</feature>
<gene>
    <name evidence="11" type="ORF">ACJMK2_012957</name>
</gene>
<feature type="domain" description="C2H2-type" evidence="10">
    <location>
        <begin position="486"/>
        <end position="514"/>
    </location>
</feature>
<dbReference type="PROSITE" id="PS50157">
    <property type="entry name" value="ZINC_FINGER_C2H2_2"/>
    <property type="match status" value="7"/>
</dbReference>
<keyword evidence="5" id="KW-0862">Zinc</keyword>
<dbReference type="SMART" id="SM00225">
    <property type="entry name" value="BTB"/>
    <property type="match status" value="1"/>
</dbReference>
<dbReference type="SUPFAM" id="SSF57667">
    <property type="entry name" value="beta-beta-alpha zinc fingers"/>
    <property type="match status" value="4"/>
</dbReference>
<keyword evidence="6" id="KW-0539">Nucleus</keyword>
<protein>
    <submittedName>
        <fullName evidence="11">Uncharacterized protein</fullName>
    </submittedName>
</protein>
<dbReference type="InterPro" id="IPR013087">
    <property type="entry name" value="Znf_C2H2_type"/>
</dbReference>